<feature type="region of interest" description="Disordered" evidence="1">
    <location>
        <begin position="207"/>
        <end position="233"/>
    </location>
</feature>
<sequence length="446" mass="53972">MKRNTSSYSYHDERFRQLRNEDNEIGLRSRTKEERLQHKREEWMIQQEREREYEKLKKKRILEYELRRAREKKLLKRSKTKSKSPENRDTSNTSKIFILSEKLESSNGISLFRGSGTQINATELRKIKVDIHRVLPGKPTTATTDELKRDIINPEDVMLKRRTGEGSKPIFEREEIKDVLKTNEITEHRTVLVVNIKRSENEITCKNHATSSNSLRSRSRSLQHTSSHYSSPASQEIQEIAGLNKNICHLLCQHYLPLQKKNAGILRERSCSRNREYNKKKDRQYEKLYNEKEKLLQEKTSRKRYSRSREREQKSHKNENSYRQYQETSRERSRDRREQERECKIISSLSNNYNYKNYNNYKHYNKHYNKHYKQYYNINYIEQIPFPVYYRNFSSEPITVKPWVSMQEQVPRFRYIGPLTPFPRFISPNMYRPRPFLNPSMFINLY</sequence>
<feature type="compositionally biased region" description="Basic and acidic residues" evidence="1">
    <location>
        <begin position="328"/>
        <end position="339"/>
    </location>
</feature>
<protein>
    <submittedName>
        <fullName evidence="4">Complementary sex determiner</fullName>
    </submittedName>
</protein>
<feature type="compositionally biased region" description="Basic and acidic residues" evidence="1">
    <location>
        <begin position="10"/>
        <end position="33"/>
    </location>
</feature>
<dbReference type="InterPro" id="IPR021007">
    <property type="entry name" value="Sex_determ_C"/>
</dbReference>
<dbReference type="Pfam" id="PF12278">
    <property type="entry name" value="SDP_N"/>
    <property type="match status" value="1"/>
</dbReference>
<dbReference type="Pfam" id="PF11671">
    <property type="entry name" value="Apis_Csd"/>
    <property type="match status" value="1"/>
</dbReference>
<evidence type="ECO:0000259" key="3">
    <source>
        <dbReference type="Pfam" id="PF12278"/>
    </source>
</evidence>
<feature type="region of interest" description="Disordered" evidence="1">
    <location>
        <begin position="1"/>
        <end position="33"/>
    </location>
</feature>
<proteinExistence type="evidence at transcript level"/>
<feature type="domain" description="Complementary sex determiner C-terminal" evidence="2">
    <location>
        <begin position="300"/>
        <end position="440"/>
    </location>
</feature>
<feature type="domain" description="Complementary sex determination N-terminal" evidence="3">
    <location>
        <begin position="37"/>
        <end position="162"/>
    </location>
</feature>
<dbReference type="AlphaFoldDB" id="B1NW64"/>
<feature type="compositionally biased region" description="Basic and acidic residues" evidence="1">
    <location>
        <begin position="282"/>
        <end position="300"/>
    </location>
</feature>
<organism evidence="4">
    <name type="scientific">Apis dorsata</name>
    <name type="common">Giant honeybee</name>
    <dbReference type="NCBI Taxonomy" id="7462"/>
    <lineage>
        <taxon>Eukaryota</taxon>
        <taxon>Metazoa</taxon>
        <taxon>Ecdysozoa</taxon>
        <taxon>Arthropoda</taxon>
        <taxon>Hexapoda</taxon>
        <taxon>Insecta</taxon>
        <taxon>Pterygota</taxon>
        <taxon>Neoptera</taxon>
        <taxon>Endopterygota</taxon>
        <taxon>Hymenoptera</taxon>
        <taxon>Apocrita</taxon>
        <taxon>Aculeata</taxon>
        <taxon>Apoidea</taxon>
        <taxon>Anthophila</taxon>
        <taxon>Apidae</taxon>
        <taxon>Apis</taxon>
    </lineage>
</organism>
<reference evidence="4" key="1">
    <citation type="journal article" date="2008" name="Mol. Biol. Evol.">
        <title>Evidence for convergent nucleotide evolution and high allelic turnover rates at the complementary sex determiner gene of Western and Asian honeybees.</title>
        <authorList>
            <person name="Hasselmann M."/>
            <person name="Vekemans X."/>
            <person name="Pflugfelder J."/>
            <person name="Koeniger N."/>
            <person name="Koeniger G."/>
            <person name="Tingek S."/>
            <person name="Beye M."/>
        </authorList>
    </citation>
    <scope>NUCLEOTIDE SEQUENCE</scope>
    <source>
        <strain evidence="4">Dors55Maly</strain>
    </source>
</reference>
<dbReference type="EMBL" id="EU100917">
    <property type="protein sequence ID" value="ABW36149.1"/>
    <property type="molecule type" value="mRNA"/>
</dbReference>
<feature type="compositionally biased region" description="Low complexity" evidence="1">
    <location>
        <begin position="210"/>
        <end position="228"/>
    </location>
</feature>
<evidence type="ECO:0000313" key="4">
    <source>
        <dbReference type="EMBL" id="ABW36149.1"/>
    </source>
</evidence>
<evidence type="ECO:0000256" key="1">
    <source>
        <dbReference type="SAM" id="MobiDB-lite"/>
    </source>
</evidence>
<gene>
    <name evidence="4" type="primary">csd</name>
</gene>
<name>B1NW64_APIDO</name>
<feature type="region of interest" description="Disordered" evidence="1">
    <location>
        <begin position="282"/>
        <end position="339"/>
    </location>
</feature>
<evidence type="ECO:0000259" key="2">
    <source>
        <dbReference type="Pfam" id="PF11671"/>
    </source>
</evidence>
<accession>B1NW64</accession>
<dbReference type="InterPro" id="IPR022063">
    <property type="entry name" value="Sex_determin_N"/>
</dbReference>
<feature type="compositionally biased region" description="Basic and acidic residues" evidence="1">
    <location>
        <begin position="307"/>
        <end position="320"/>
    </location>
</feature>